<keyword evidence="3" id="KW-0067">ATP-binding</keyword>
<keyword evidence="5" id="KW-1185">Reference proteome</keyword>
<dbReference type="GO" id="GO:0140662">
    <property type="term" value="F:ATP-dependent protein folding chaperone"/>
    <property type="evidence" value="ECO:0007669"/>
    <property type="project" value="InterPro"/>
</dbReference>
<name>A0A7J7EGJ6_DICBM</name>
<dbReference type="GO" id="GO:0005524">
    <property type="term" value="F:ATP binding"/>
    <property type="evidence" value="ECO:0007669"/>
    <property type="project" value="UniProtKB-KW"/>
</dbReference>
<evidence type="ECO:0000256" key="3">
    <source>
        <dbReference type="ARBA" id="ARBA00022840"/>
    </source>
</evidence>
<organism evidence="4 5">
    <name type="scientific">Diceros bicornis minor</name>
    <name type="common">South-central black rhinoceros</name>
    <dbReference type="NCBI Taxonomy" id="77932"/>
    <lineage>
        <taxon>Eukaryota</taxon>
        <taxon>Metazoa</taxon>
        <taxon>Chordata</taxon>
        <taxon>Craniata</taxon>
        <taxon>Vertebrata</taxon>
        <taxon>Euteleostomi</taxon>
        <taxon>Mammalia</taxon>
        <taxon>Eutheria</taxon>
        <taxon>Laurasiatheria</taxon>
        <taxon>Perissodactyla</taxon>
        <taxon>Rhinocerotidae</taxon>
        <taxon>Diceros</taxon>
    </lineage>
</organism>
<comment type="caution">
    <text evidence="4">The sequence shown here is derived from an EMBL/GenBank/DDBJ whole genome shotgun (WGS) entry which is preliminary data.</text>
</comment>
<dbReference type="InterPro" id="IPR043129">
    <property type="entry name" value="ATPase_NBD"/>
</dbReference>
<dbReference type="SUPFAM" id="SSF53067">
    <property type="entry name" value="Actin-like ATPase domain"/>
    <property type="match status" value="1"/>
</dbReference>
<dbReference type="Pfam" id="PF00012">
    <property type="entry name" value="HSP70"/>
    <property type="match status" value="1"/>
</dbReference>
<dbReference type="EMBL" id="JACDTQ010003071">
    <property type="protein sequence ID" value="KAF5914823.1"/>
    <property type="molecule type" value="Genomic_DNA"/>
</dbReference>
<evidence type="ECO:0000256" key="2">
    <source>
        <dbReference type="ARBA" id="ARBA00022741"/>
    </source>
</evidence>
<protein>
    <submittedName>
        <fullName evidence="4">Uncharacterized protein</fullName>
    </submittedName>
</protein>
<evidence type="ECO:0000313" key="4">
    <source>
        <dbReference type="EMBL" id="KAF5914823.1"/>
    </source>
</evidence>
<keyword evidence="2" id="KW-0547">Nucleotide-binding</keyword>
<reference evidence="4 5" key="1">
    <citation type="journal article" date="2020" name="Mol. Biol. Evol.">
        <title>Interspecific Gene Flow and the Evolution of Specialization in Black and White Rhinoceros.</title>
        <authorList>
            <person name="Moodley Y."/>
            <person name="Westbury M.V."/>
            <person name="Russo I.M."/>
            <person name="Gopalakrishnan S."/>
            <person name="Rakotoarivelo A."/>
            <person name="Olsen R.A."/>
            <person name="Prost S."/>
            <person name="Tunstall T."/>
            <person name="Ryder O.A."/>
            <person name="Dalen L."/>
            <person name="Bruford M.W."/>
        </authorList>
    </citation>
    <scope>NUCLEOTIDE SEQUENCE [LARGE SCALE GENOMIC DNA]</scope>
    <source>
        <strain evidence="4">SBR-YM</strain>
        <tissue evidence="4">Skin</tissue>
    </source>
</reference>
<accession>A0A7J7EGJ6</accession>
<evidence type="ECO:0000256" key="1">
    <source>
        <dbReference type="ARBA" id="ARBA00007381"/>
    </source>
</evidence>
<dbReference type="Proteomes" id="UP000551758">
    <property type="component" value="Unassembled WGS sequence"/>
</dbReference>
<comment type="similarity">
    <text evidence="1">Belongs to the heat shock protein 70 family.</text>
</comment>
<evidence type="ECO:0000313" key="5">
    <source>
        <dbReference type="Proteomes" id="UP000551758"/>
    </source>
</evidence>
<dbReference type="Gene3D" id="3.30.420.40">
    <property type="match status" value="1"/>
</dbReference>
<feature type="non-terminal residue" evidence="4">
    <location>
        <position position="123"/>
    </location>
</feature>
<sequence length="123" mass="13639">PQKARPPLLVSLCSESSVTQLPLPLDPGKVDVKRNVLIFDLGRGLFYVSIPTIQDGIIDVKSTTEDTSLSEEYHDNQMYAECILSSIIKASLRSSPSMKRLTSIPLLHISSWKNRMLTQSLAP</sequence>
<dbReference type="InterPro" id="IPR013126">
    <property type="entry name" value="Hsp_70_fam"/>
</dbReference>
<gene>
    <name evidence="4" type="ORF">HPG69_010889</name>
</gene>
<proteinExistence type="inferred from homology"/>
<dbReference type="AlphaFoldDB" id="A0A7J7EGJ6"/>